<dbReference type="InterPro" id="IPR029074">
    <property type="entry name" value="Imm49"/>
</dbReference>
<evidence type="ECO:0000313" key="2">
    <source>
        <dbReference type="Proteomes" id="UP001596548"/>
    </source>
</evidence>
<protein>
    <submittedName>
        <fullName evidence="1">Imm49 family immunity protein</fullName>
    </submittedName>
</protein>
<dbReference type="Proteomes" id="UP001596548">
    <property type="component" value="Unassembled WGS sequence"/>
</dbReference>
<organism evidence="1 2">
    <name type="scientific">Paractinoplanes rhizophilus</name>
    <dbReference type="NCBI Taxonomy" id="1416877"/>
    <lineage>
        <taxon>Bacteria</taxon>
        <taxon>Bacillati</taxon>
        <taxon>Actinomycetota</taxon>
        <taxon>Actinomycetes</taxon>
        <taxon>Micromonosporales</taxon>
        <taxon>Micromonosporaceae</taxon>
        <taxon>Paractinoplanes</taxon>
    </lineage>
</organism>
<keyword evidence="2" id="KW-1185">Reference proteome</keyword>
<name>A0ABW2HWW4_9ACTN</name>
<dbReference type="RefSeq" id="WP_378973397.1">
    <property type="nucleotide sequence ID" value="NZ_JBHTBJ010000024.1"/>
</dbReference>
<evidence type="ECO:0000313" key="1">
    <source>
        <dbReference type="EMBL" id="MFC7277600.1"/>
    </source>
</evidence>
<dbReference type="Pfam" id="PF15575">
    <property type="entry name" value="Imm49"/>
    <property type="match status" value="1"/>
</dbReference>
<comment type="caution">
    <text evidence="1">The sequence shown here is derived from an EMBL/GenBank/DDBJ whole genome shotgun (WGS) entry which is preliminary data.</text>
</comment>
<sequence>MTAAERWTEALAYAEERREALLAREPSGRDGLDLLEAELERACLAAALGNSRLGERSLAAASAAATAAGIAWMRDRGRVELPVLGRGQQRRDHPGGVREFPAEGVPMSPNTWLMAVGVCRALRDEAGLAVLGDPRLLERLGERGEAFWTPVGAALARPDAGTIGAARESLAKTVRAPRHSPGAGEAPAEPDDVALRVRPLLDLVAAGEQTAFDAALAAALRCHQEFFARQDGELEVFGLLALPVIGLAALGHDRGLAVRVGAGSLPPDLVRGAVRPLGTVRYHFPAGRLHRSEEATWFLDLEGFPRAGRAHGMRMRAGKMTATYTASNGPGLPEACLRVEPPPPAGGAEHRTAVGGEDLMDVGELVLTADLLSARAGDDRQRRAWLAEAADCLAAARARPEPRFVHERGWAAYRAEPGRFHPDRLAAVETAWREMLDEWEAGDARTQSGVSITVLRLRLEPMLQAIAVDRTGVALREMRPRDEDYAKTFTPGTVERARRRYEELWAGPLDFRHPDPEARVEIHVAPAGMLGDANELSRFFPGGYRSIAGLLMPKRVWAAWRYVTPGRTAGLSYDGLAWCDDHWAWFPKPYRLLAV</sequence>
<reference evidence="2" key="1">
    <citation type="journal article" date="2019" name="Int. J. Syst. Evol. Microbiol.">
        <title>The Global Catalogue of Microorganisms (GCM) 10K type strain sequencing project: providing services to taxonomists for standard genome sequencing and annotation.</title>
        <authorList>
            <consortium name="The Broad Institute Genomics Platform"/>
            <consortium name="The Broad Institute Genome Sequencing Center for Infectious Disease"/>
            <person name="Wu L."/>
            <person name="Ma J."/>
        </authorList>
    </citation>
    <scope>NUCLEOTIDE SEQUENCE [LARGE SCALE GENOMIC DNA]</scope>
    <source>
        <strain evidence="2">XZYJT-10</strain>
    </source>
</reference>
<gene>
    <name evidence="1" type="ORF">ACFQS1_26715</name>
</gene>
<proteinExistence type="predicted"/>
<dbReference type="EMBL" id="JBHTBJ010000024">
    <property type="protein sequence ID" value="MFC7277600.1"/>
    <property type="molecule type" value="Genomic_DNA"/>
</dbReference>
<accession>A0ABW2HWW4</accession>